<dbReference type="InParanoid" id="A0A024GSP2"/>
<dbReference type="SUPFAM" id="SSF51206">
    <property type="entry name" value="cAMP-binding domain-like"/>
    <property type="match status" value="2"/>
</dbReference>
<evidence type="ECO:0000313" key="3">
    <source>
        <dbReference type="EMBL" id="CCI49373.1"/>
    </source>
</evidence>
<dbReference type="InterPro" id="IPR000595">
    <property type="entry name" value="cNMP-bd_dom"/>
</dbReference>
<dbReference type="InterPro" id="IPR018490">
    <property type="entry name" value="cNMP-bd_dom_sf"/>
</dbReference>
<keyword evidence="4" id="KW-1185">Reference proteome</keyword>
<dbReference type="Proteomes" id="UP000053237">
    <property type="component" value="Unassembled WGS sequence"/>
</dbReference>
<dbReference type="STRING" id="65357.A0A024GSP2"/>
<dbReference type="Gene3D" id="2.60.120.10">
    <property type="entry name" value="Jelly Rolls"/>
    <property type="match status" value="2"/>
</dbReference>
<reference evidence="3 4" key="1">
    <citation type="submission" date="2012-05" db="EMBL/GenBank/DDBJ databases">
        <title>Recombination and specialization in a pathogen metapopulation.</title>
        <authorList>
            <person name="Gardiner A."/>
            <person name="Kemen E."/>
            <person name="Schultz-Larsen T."/>
            <person name="MacLean D."/>
            <person name="Van Oosterhout C."/>
            <person name="Jones J.D.G."/>
        </authorList>
    </citation>
    <scope>NUCLEOTIDE SEQUENCE [LARGE SCALE GENOMIC DNA]</scope>
    <source>
        <strain evidence="3 4">Ac Nc2</strain>
    </source>
</reference>
<evidence type="ECO:0000256" key="1">
    <source>
        <dbReference type="SAM" id="MobiDB-lite"/>
    </source>
</evidence>
<feature type="compositionally biased region" description="Basic and acidic residues" evidence="1">
    <location>
        <begin position="466"/>
        <end position="475"/>
    </location>
</feature>
<dbReference type="InterPro" id="IPR014710">
    <property type="entry name" value="RmlC-like_jellyroll"/>
</dbReference>
<gene>
    <name evidence="3" type="ORF">BN9_106870</name>
</gene>
<feature type="domain" description="Cyclic nucleotide-binding" evidence="2">
    <location>
        <begin position="58"/>
        <end position="168"/>
    </location>
</feature>
<dbReference type="CDD" id="cd00038">
    <property type="entry name" value="CAP_ED"/>
    <property type="match status" value="2"/>
</dbReference>
<dbReference type="EMBL" id="CAIX01000293">
    <property type="protein sequence ID" value="CCI49373.1"/>
    <property type="molecule type" value="Genomic_DNA"/>
</dbReference>
<evidence type="ECO:0000259" key="2">
    <source>
        <dbReference type="PROSITE" id="PS50042"/>
    </source>
</evidence>
<sequence length="534" mass="60857">MANVATKVLQLIRQVIPHIRNFLLSMCRTFHRAPADRSQSDVNAIFQWLMHEEKLKTLLVSMTEHSAKKLCREMEFLHRNATEVLVHQGDKGETCFLILSGAVSIHIRTAEEQEMHAAYLKSGISADLDIYYGKKVAMLTAGATFGEVSLINANSKRNATVLVDANVERASFVALSSANYLRMTQSLIAKGAVAEQISFFERMFLFRKWTKMRTFSRFCTTKCSVVFVELMQVVHSMKLMSISAGQYIVRKGAEPAYIYFILHGEALECARVRLNEDHSKVRKQKNWQRYRTVDLVWMGKYDVVGEHIVDKKSTANPTDIRALTRVECLALSRKLFHHHFGAEIQPHLQRTVKTLQIIARRRAMWRESRLQQTIRLPNINLEMTKKIMRLSGNLCAVCGKSTHVVSDDLCERKKIEKTEVEEVVVDEVEDETKPGNGLPKWRLAEVVTKARQISTTTAVSGSNLSKKREENDVMHSSRVGSRMVAEQWNKTGFTLPERPKSCPAKRLDRPITFGYASIESDAHQSMRRKLAFGV</sequence>
<accession>A0A024GSP2</accession>
<protein>
    <recommendedName>
        <fullName evidence="2">Cyclic nucleotide-binding domain-containing protein</fullName>
    </recommendedName>
</protein>
<proteinExistence type="predicted"/>
<comment type="caution">
    <text evidence="3">The sequence shown here is derived from an EMBL/GenBank/DDBJ whole genome shotgun (WGS) entry which is preliminary data.</text>
</comment>
<name>A0A024GSP2_9STRA</name>
<evidence type="ECO:0000313" key="4">
    <source>
        <dbReference type="Proteomes" id="UP000053237"/>
    </source>
</evidence>
<dbReference type="OrthoDB" id="2021138at2759"/>
<dbReference type="PANTHER" id="PTHR23011">
    <property type="entry name" value="CYCLIC NUCLEOTIDE-BINDING DOMAIN CONTAINING PROTEIN"/>
    <property type="match status" value="1"/>
</dbReference>
<dbReference type="SMART" id="SM00100">
    <property type="entry name" value="cNMP"/>
    <property type="match status" value="2"/>
</dbReference>
<dbReference type="PANTHER" id="PTHR23011:SF28">
    <property type="entry name" value="CYCLIC NUCLEOTIDE-BINDING DOMAIN CONTAINING PROTEIN"/>
    <property type="match status" value="1"/>
</dbReference>
<dbReference type="PROSITE" id="PS50042">
    <property type="entry name" value="CNMP_BINDING_3"/>
    <property type="match status" value="2"/>
</dbReference>
<feature type="domain" description="Cyclic nucleotide-binding" evidence="2">
    <location>
        <begin position="229"/>
        <end position="338"/>
    </location>
</feature>
<dbReference type="AlphaFoldDB" id="A0A024GSP2"/>
<feature type="region of interest" description="Disordered" evidence="1">
    <location>
        <begin position="458"/>
        <end position="479"/>
    </location>
</feature>
<organism evidence="3 4">
    <name type="scientific">Albugo candida</name>
    <dbReference type="NCBI Taxonomy" id="65357"/>
    <lineage>
        <taxon>Eukaryota</taxon>
        <taxon>Sar</taxon>
        <taxon>Stramenopiles</taxon>
        <taxon>Oomycota</taxon>
        <taxon>Peronosporomycetes</taxon>
        <taxon>Albuginales</taxon>
        <taxon>Albuginaceae</taxon>
        <taxon>Albugo</taxon>
    </lineage>
</organism>